<protein>
    <recommendedName>
        <fullName evidence="4">Transmembrane protein</fullName>
    </recommendedName>
</protein>
<keyword evidence="1" id="KW-0472">Membrane</keyword>
<evidence type="ECO:0008006" key="4">
    <source>
        <dbReference type="Google" id="ProtNLM"/>
    </source>
</evidence>
<dbReference type="OrthoDB" id="10657380at2759"/>
<evidence type="ECO:0000313" key="2">
    <source>
        <dbReference type="EMBL" id="EGR30980.1"/>
    </source>
</evidence>
<accession>G0QUX5</accession>
<feature type="transmembrane region" description="Helical" evidence="1">
    <location>
        <begin position="250"/>
        <end position="269"/>
    </location>
</feature>
<feature type="transmembrane region" description="Helical" evidence="1">
    <location>
        <begin position="20"/>
        <end position="40"/>
    </location>
</feature>
<reference evidence="2 3" key="1">
    <citation type="submission" date="2011-07" db="EMBL/GenBank/DDBJ databases">
        <authorList>
            <person name="Coyne R."/>
            <person name="Brami D."/>
            <person name="Johnson J."/>
            <person name="Hostetler J."/>
            <person name="Hannick L."/>
            <person name="Clark T."/>
            <person name="Cassidy-Hanley D."/>
            <person name="Inman J."/>
        </authorList>
    </citation>
    <scope>NUCLEOTIDE SEQUENCE [LARGE SCALE GENOMIC DNA]</scope>
    <source>
        <strain evidence="2 3">G5</strain>
    </source>
</reference>
<evidence type="ECO:0000256" key="1">
    <source>
        <dbReference type="SAM" id="Phobius"/>
    </source>
</evidence>
<evidence type="ECO:0000313" key="3">
    <source>
        <dbReference type="Proteomes" id="UP000008983"/>
    </source>
</evidence>
<sequence length="397" mass="48778">MINRKYFREQLIGQKVINQINIYIYMYNIYIYQYIFIYSLQINQKKDLRQYLFEPMNVYMLVAKSKTTQQINYQKYLRLFINALNQTIDQDQDFFSLQNFETNDYLYFIEQNKQNMIQQNILNMQKLDQILINLIETIKTQFLSKWSLQFIFIFVSFIFIYPSLLQSNVKIHDSLVLFTKISLKDIDFYSEHYKRIYLCLNSIENTSSQTKEVEKIVLNEKIMQNQNKKMQDSRSVNRTRLYKGVKINKINYFLKIFGIALFFLTFVALKDYPIFLYVEDMEILKNLHIKQHNLMNNHTYYSLYYFDLLKYIIDNYQDQQIEDTYQQFIQYKQKNATDILMENFLFFGKLDIQYQTFVTKIMNDNICLNVMQFNQYFFFFINFYFIFNQKYYLIQNM</sequence>
<dbReference type="Proteomes" id="UP000008983">
    <property type="component" value="Unassembled WGS sequence"/>
</dbReference>
<keyword evidence="3" id="KW-1185">Reference proteome</keyword>
<dbReference type="InParanoid" id="G0QUX5"/>
<name>G0QUX5_ICHMU</name>
<keyword evidence="1" id="KW-0812">Transmembrane</keyword>
<dbReference type="RefSeq" id="XP_004034466.1">
    <property type="nucleotide sequence ID" value="XM_004034418.1"/>
</dbReference>
<dbReference type="GeneID" id="14907105"/>
<feature type="transmembrane region" description="Helical" evidence="1">
    <location>
        <begin position="376"/>
        <end position="394"/>
    </location>
</feature>
<keyword evidence="1" id="KW-1133">Transmembrane helix</keyword>
<organism evidence="2 3">
    <name type="scientific">Ichthyophthirius multifiliis</name>
    <name type="common">White spot disease agent</name>
    <name type="synonym">Ich</name>
    <dbReference type="NCBI Taxonomy" id="5932"/>
    <lineage>
        <taxon>Eukaryota</taxon>
        <taxon>Sar</taxon>
        <taxon>Alveolata</taxon>
        <taxon>Ciliophora</taxon>
        <taxon>Intramacronucleata</taxon>
        <taxon>Oligohymenophorea</taxon>
        <taxon>Hymenostomatida</taxon>
        <taxon>Ophryoglenina</taxon>
        <taxon>Ichthyophthirius</taxon>
    </lineage>
</organism>
<dbReference type="AlphaFoldDB" id="G0QUX5"/>
<dbReference type="eggNOG" id="ENOG502SJ6R">
    <property type="taxonomic scope" value="Eukaryota"/>
</dbReference>
<proteinExistence type="predicted"/>
<feature type="transmembrane region" description="Helical" evidence="1">
    <location>
        <begin position="146"/>
        <end position="165"/>
    </location>
</feature>
<gene>
    <name evidence="2" type="ORF">IMG5_119960</name>
</gene>
<dbReference type="EMBL" id="GL983925">
    <property type="protein sequence ID" value="EGR30980.1"/>
    <property type="molecule type" value="Genomic_DNA"/>
</dbReference>